<dbReference type="PANTHER" id="PTHR11607">
    <property type="entry name" value="ALPHA-MANNOSIDASE"/>
    <property type="match status" value="1"/>
</dbReference>
<dbReference type="Pfam" id="PF01074">
    <property type="entry name" value="Glyco_hydro_38N"/>
    <property type="match status" value="1"/>
</dbReference>
<evidence type="ECO:0000313" key="2">
    <source>
        <dbReference type="EMBL" id="KAF6155713.1"/>
    </source>
</evidence>
<dbReference type="Proteomes" id="UP000541444">
    <property type="component" value="Unassembled WGS sequence"/>
</dbReference>
<evidence type="ECO:0000259" key="1">
    <source>
        <dbReference type="Pfam" id="PF01074"/>
    </source>
</evidence>
<dbReference type="GO" id="GO:0006013">
    <property type="term" value="P:mannose metabolic process"/>
    <property type="evidence" value="ECO:0007669"/>
    <property type="project" value="InterPro"/>
</dbReference>
<sequence length="203" mass="22889">MCLHDEAAPHYIDMIDHTTLGYRFIKRDFGQIPRIEWQIDPFGHSAVQAFLLGAEVGFDFLFFGRIDYQDRGKQSKKVRKVLRLFGVVLRPLVLQQSSSLKDNAHLFYYNVQEKVNDFVAAAVSQAARQLEYFKGRSSLGPNTDALADALAIAQHHDTARELFKSSLACLVKLTSNTGTGCEMPKLNLNSKDSNSYLKNIAQF</sequence>
<reference evidence="2 3" key="1">
    <citation type="journal article" date="2020" name="IScience">
        <title>Genome Sequencing of the Endangered Kingdonia uniflora (Circaeasteraceae, Ranunculales) Reveals Potential Mechanisms of Evolutionary Specialization.</title>
        <authorList>
            <person name="Sun Y."/>
            <person name="Deng T."/>
            <person name="Zhang A."/>
            <person name="Moore M.J."/>
            <person name="Landis J.B."/>
            <person name="Lin N."/>
            <person name="Zhang H."/>
            <person name="Zhang X."/>
            <person name="Huang J."/>
            <person name="Zhang X."/>
            <person name="Sun H."/>
            <person name="Wang H."/>
        </authorList>
    </citation>
    <scope>NUCLEOTIDE SEQUENCE [LARGE SCALE GENOMIC DNA]</scope>
    <source>
        <strain evidence="2">TB1705</strain>
        <tissue evidence="2">Leaf</tissue>
    </source>
</reference>
<dbReference type="OrthoDB" id="2016903at2759"/>
<dbReference type="PANTHER" id="PTHR11607:SF3">
    <property type="entry name" value="LYSOSOMAL ALPHA-MANNOSIDASE"/>
    <property type="match status" value="1"/>
</dbReference>
<accession>A0A7J7MLE4</accession>
<dbReference type="InterPro" id="IPR050843">
    <property type="entry name" value="Glycosyl_Hydrlase_38"/>
</dbReference>
<name>A0A7J7MLE4_9MAGN</name>
<dbReference type="InterPro" id="IPR000602">
    <property type="entry name" value="Glyco_hydro_38_N"/>
</dbReference>
<dbReference type="InterPro" id="IPR011330">
    <property type="entry name" value="Glyco_hydro/deAcase_b/a-brl"/>
</dbReference>
<dbReference type="EMBL" id="JACGCM010001406">
    <property type="protein sequence ID" value="KAF6155713.1"/>
    <property type="molecule type" value="Genomic_DNA"/>
</dbReference>
<dbReference type="SUPFAM" id="SSF88713">
    <property type="entry name" value="Glycoside hydrolase/deacetylase"/>
    <property type="match status" value="1"/>
</dbReference>
<keyword evidence="3" id="KW-1185">Reference proteome</keyword>
<protein>
    <recommendedName>
        <fullName evidence="1">Glycoside hydrolase family 38 N-terminal domain-containing protein</fullName>
    </recommendedName>
</protein>
<proteinExistence type="predicted"/>
<dbReference type="InterPro" id="IPR027291">
    <property type="entry name" value="Glyco_hydro_38_N_sf"/>
</dbReference>
<dbReference type="AlphaFoldDB" id="A0A7J7MLE4"/>
<organism evidence="2 3">
    <name type="scientific">Kingdonia uniflora</name>
    <dbReference type="NCBI Taxonomy" id="39325"/>
    <lineage>
        <taxon>Eukaryota</taxon>
        <taxon>Viridiplantae</taxon>
        <taxon>Streptophyta</taxon>
        <taxon>Embryophyta</taxon>
        <taxon>Tracheophyta</taxon>
        <taxon>Spermatophyta</taxon>
        <taxon>Magnoliopsida</taxon>
        <taxon>Ranunculales</taxon>
        <taxon>Circaeasteraceae</taxon>
        <taxon>Kingdonia</taxon>
    </lineage>
</organism>
<dbReference type="Gene3D" id="3.20.110.10">
    <property type="entry name" value="Glycoside hydrolase 38, N terminal domain"/>
    <property type="match status" value="1"/>
</dbReference>
<gene>
    <name evidence="2" type="ORF">GIB67_007150</name>
</gene>
<comment type="caution">
    <text evidence="2">The sequence shown here is derived from an EMBL/GenBank/DDBJ whole genome shotgun (WGS) entry which is preliminary data.</text>
</comment>
<evidence type="ECO:0000313" key="3">
    <source>
        <dbReference type="Proteomes" id="UP000541444"/>
    </source>
</evidence>
<feature type="domain" description="Glycoside hydrolase family 38 N-terminal" evidence="1">
    <location>
        <begin position="2"/>
        <end position="74"/>
    </location>
</feature>
<dbReference type="GO" id="GO:0004559">
    <property type="term" value="F:alpha-mannosidase activity"/>
    <property type="evidence" value="ECO:0007669"/>
    <property type="project" value="InterPro"/>
</dbReference>